<dbReference type="PANTHER" id="PTHR18895:SF74">
    <property type="entry name" value="MTRF1L RELEASE FACTOR GLUTAMINE METHYLTRANSFERASE"/>
    <property type="match status" value="1"/>
</dbReference>
<feature type="domain" description="Methyltransferase small" evidence="6">
    <location>
        <begin position="97"/>
        <end position="181"/>
    </location>
</feature>
<evidence type="ECO:0000313" key="7">
    <source>
        <dbReference type="EMBL" id="UPM56546.1"/>
    </source>
</evidence>
<dbReference type="PANTHER" id="PTHR18895">
    <property type="entry name" value="HEMK METHYLTRANSFERASE"/>
    <property type="match status" value="1"/>
</dbReference>
<dbReference type="CDD" id="cd02440">
    <property type="entry name" value="AdoMet_MTases"/>
    <property type="match status" value="1"/>
</dbReference>
<dbReference type="InterPro" id="IPR004556">
    <property type="entry name" value="HemK-like"/>
</dbReference>
<comment type="catalytic activity">
    <reaction evidence="5">
        <text>L-glutaminyl-[peptide chain release factor] + S-adenosyl-L-methionine = N(5)-methyl-L-glutaminyl-[peptide chain release factor] + S-adenosyl-L-homocysteine + H(+)</text>
        <dbReference type="Rhea" id="RHEA:42896"/>
        <dbReference type="Rhea" id="RHEA-COMP:10271"/>
        <dbReference type="Rhea" id="RHEA-COMP:10272"/>
        <dbReference type="ChEBI" id="CHEBI:15378"/>
        <dbReference type="ChEBI" id="CHEBI:30011"/>
        <dbReference type="ChEBI" id="CHEBI:57856"/>
        <dbReference type="ChEBI" id="CHEBI:59789"/>
        <dbReference type="ChEBI" id="CHEBI:61891"/>
        <dbReference type="EC" id="2.1.1.297"/>
    </reaction>
</comment>
<dbReference type="EMBL" id="CP096034">
    <property type="protein sequence ID" value="UPM56546.1"/>
    <property type="molecule type" value="Genomic_DNA"/>
</dbReference>
<organism evidence="7 8">
    <name type="scientific">Gottfriedia acidiceleris</name>
    <dbReference type="NCBI Taxonomy" id="371036"/>
    <lineage>
        <taxon>Bacteria</taxon>
        <taxon>Bacillati</taxon>
        <taxon>Bacillota</taxon>
        <taxon>Bacilli</taxon>
        <taxon>Bacillales</taxon>
        <taxon>Bacillaceae</taxon>
        <taxon>Gottfriedia</taxon>
    </lineage>
</organism>
<keyword evidence="8" id="KW-1185">Reference proteome</keyword>
<dbReference type="NCBIfam" id="TIGR03704">
    <property type="entry name" value="PrmC_rel_meth"/>
    <property type="match status" value="1"/>
</dbReference>
<name>A0ABY4JRS2_9BACI</name>
<evidence type="ECO:0000313" key="8">
    <source>
        <dbReference type="Proteomes" id="UP000830639"/>
    </source>
</evidence>
<reference evidence="7 8" key="1">
    <citation type="submission" date="2022-04" db="EMBL/GenBank/DDBJ databases">
        <title>Mechanism of arsenic methylation and mitigation arsenic toxicity by Bacillus sp. LH14 from an Arsenic-Contaminated Paddy Soil.</title>
        <authorList>
            <person name="Wang D."/>
        </authorList>
    </citation>
    <scope>NUCLEOTIDE SEQUENCE [LARGE SCALE GENOMIC DNA]</scope>
    <source>
        <strain evidence="7 8">LH14</strain>
    </source>
</reference>
<evidence type="ECO:0000256" key="3">
    <source>
        <dbReference type="ARBA" id="ARBA00022679"/>
    </source>
</evidence>
<dbReference type="InterPro" id="IPR029063">
    <property type="entry name" value="SAM-dependent_MTases_sf"/>
</dbReference>
<dbReference type="InterPro" id="IPR050320">
    <property type="entry name" value="N5-glutamine_MTase"/>
</dbReference>
<protein>
    <recommendedName>
        <fullName evidence="1">peptide chain release factor N(5)-glutamine methyltransferase</fullName>
        <ecNumber evidence="1">2.1.1.297</ecNumber>
    </recommendedName>
</protein>
<dbReference type="Pfam" id="PF05175">
    <property type="entry name" value="MTS"/>
    <property type="match status" value="1"/>
</dbReference>
<keyword evidence="3" id="KW-0808">Transferase</keyword>
<dbReference type="InterPro" id="IPR007848">
    <property type="entry name" value="Small_mtfrase_dom"/>
</dbReference>
<sequence length="268" mass="28730">MIVKQNEINSSEQIKNSITEQLWNAGCVFAEEEALLLISEADTLEELLTMVNLRVSGSPLEYILGWGEFYGNRIAVVPGVFVPRRRTEFLAQKAIELSVPGVKVVDLCCGSGAVGVAISKAVGLVSLYAVDIDPTAVQCAQYNVSKLGGLVYEGDLYNPLPPQLLGNVDIIVANAPYVPTEAIKSLPQEARLYEPKVALDGGKDGNDIHRKVAENASLWLTSGGHLLIETSKIQASQTVEIFTQCGLIAGLAHNNELDATVVIGTKTP</sequence>
<keyword evidence="4" id="KW-0949">S-adenosyl-L-methionine</keyword>
<gene>
    <name evidence="7" type="ORF">MY490_19020</name>
</gene>
<dbReference type="Gene3D" id="3.40.50.150">
    <property type="entry name" value="Vaccinia Virus protein VP39"/>
    <property type="match status" value="1"/>
</dbReference>
<evidence type="ECO:0000256" key="1">
    <source>
        <dbReference type="ARBA" id="ARBA00012771"/>
    </source>
</evidence>
<keyword evidence="2" id="KW-0489">Methyltransferase</keyword>
<dbReference type="Proteomes" id="UP000830639">
    <property type="component" value="Chromosome"/>
</dbReference>
<evidence type="ECO:0000256" key="4">
    <source>
        <dbReference type="ARBA" id="ARBA00022691"/>
    </source>
</evidence>
<evidence type="ECO:0000256" key="5">
    <source>
        <dbReference type="ARBA" id="ARBA00048391"/>
    </source>
</evidence>
<dbReference type="EC" id="2.1.1.297" evidence="1"/>
<evidence type="ECO:0000259" key="6">
    <source>
        <dbReference type="Pfam" id="PF05175"/>
    </source>
</evidence>
<dbReference type="InterPro" id="IPR022446">
    <property type="entry name" value="MeTrfrase_put"/>
</dbReference>
<accession>A0ABY4JRS2</accession>
<dbReference type="SUPFAM" id="SSF53335">
    <property type="entry name" value="S-adenosyl-L-methionine-dependent methyltransferases"/>
    <property type="match status" value="1"/>
</dbReference>
<proteinExistence type="predicted"/>
<evidence type="ECO:0000256" key="2">
    <source>
        <dbReference type="ARBA" id="ARBA00022603"/>
    </source>
</evidence>
<dbReference type="NCBIfam" id="TIGR00536">
    <property type="entry name" value="hemK_fam"/>
    <property type="match status" value="1"/>
</dbReference>